<dbReference type="Proteomes" id="UP000429607">
    <property type="component" value="Unassembled WGS sequence"/>
</dbReference>
<evidence type="ECO:0008006" key="9">
    <source>
        <dbReference type="Google" id="ProtNLM"/>
    </source>
</evidence>
<evidence type="ECO:0000313" key="8">
    <source>
        <dbReference type="Proteomes" id="UP000435112"/>
    </source>
</evidence>
<evidence type="ECO:0000256" key="1">
    <source>
        <dbReference type="SAM" id="MobiDB-lite"/>
    </source>
</evidence>
<feature type="region of interest" description="Disordered" evidence="1">
    <location>
        <begin position="29"/>
        <end position="63"/>
    </location>
</feature>
<sequence>MLISLKGFIAVVILVRLCEAGVPAGTNTERARALTTTRGAPARERLARKSVSGTDPRSGVASS</sequence>
<protein>
    <recommendedName>
        <fullName evidence="9">RxLR effector protein</fullName>
    </recommendedName>
</protein>
<evidence type="ECO:0000313" key="4">
    <source>
        <dbReference type="EMBL" id="KAE9016431.1"/>
    </source>
</evidence>
<evidence type="ECO:0000313" key="7">
    <source>
        <dbReference type="Proteomes" id="UP000434957"/>
    </source>
</evidence>
<evidence type="ECO:0000313" key="3">
    <source>
        <dbReference type="EMBL" id="KAE9013605.1"/>
    </source>
</evidence>
<feature type="compositionally biased region" description="Polar residues" evidence="1">
    <location>
        <begin position="51"/>
        <end position="63"/>
    </location>
</feature>
<dbReference type="AlphaFoldDB" id="A0A6A3L6D4"/>
<comment type="caution">
    <text evidence="3">The sequence shown here is derived from an EMBL/GenBank/DDBJ whole genome shotgun (WGS) entry which is preliminary data.</text>
</comment>
<dbReference type="Proteomes" id="UP000434957">
    <property type="component" value="Unassembled WGS sequence"/>
</dbReference>
<feature type="chain" id="PRO_5036380020" description="RxLR effector protein" evidence="2">
    <location>
        <begin position="21"/>
        <end position="63"/>
    </location>
</feature>
<reference evidence="6 8" key="1">
    <citation type="submission" date="2018-09" db="EMBL/GenBank/DDBJ databases">
        <title>Genomic investigation of the strawberry pathogen Phytophthora fragariae indicates pathogenicity is determined by transcriptional variation in three key races.</title>
        <authorList>
            <person name="Adams T.M."/>
            <person name="Armitage A.D."/>
            <person name="Sobczyk M.K."/>
            <person name="Bates H.J."/>
            <person name="Dunwell J.M."/>
            <person name="Nellist C.F."/>
            <person name="Harrison R.J."/>
        </authorList>
    </citation>
    <scope>NUCLEOTIDE SEQUENCE [LARGE SCALE GENOMIC DNA]</scope>
    <source>
        <strain evidence="3 6">SCRP249</strain>
        <strain evidence="4 8">SCRP324</strain>
        <strain evidence="5 7">SCRP333</strain>
    </source>
</reference>
<feature type="signal peptide" evidence="2">
    <location>
        <begin position="1"/>
        <end position="20"/>
    </location>
</feature>
<keyword evidence="7" id="KW-1185">Reference proteome</keyword>
<dbReference type="EMBL" id="QXFT01000928">
    <property type="protein sequence ID" value="KAE9333115.1"/>
    <property type="molecule type" value="Genomic_DNA"/>
</dbReference>
<dbReference type="Proteomes" id="UP000435112">
    <property type="component" value="Unassembled WGS sequence"/>
</dbReference>
<evidence type="ECO:0000256" key="2">
    <source>
        <dbReference type="SAM" id="SignalP"/>
    </source>
</evidence>
<keyword evidence="2" id="KW-0732">Signal</keyword>
<evidence type="ECO:0000313" key="6">
    <source>
        <dbReference type="Proteomes" id="UP000429607"/>
    </source>
</evidence>
<proteinExistence type="predicted"/>
<accession>A0A6A3L6D4</accession>
<evidence type="ECO:0000313" key="5">
    <source>
        <dbReference type="EMBL" id="KAE9333115.1"/>
    </source>
</evidence>
<organism evidence="3 6">
    <name type="scientific">Phytophthora rubi</name>
    <dbReference type="NCBI Taxonomy" id="129364"/>
    <lineage>
        <taxon>Eukaryota</taxon>
        <taxon>Sar</taxon>
        <taxon>Stramenopiles</taxon>
        <taxon>Oomycota</taxon>
        <taxon>Peronosporomycetes</taxon>
        <taxon>Peronosporales</taxon>
        <taxon>Peronosporaceae</taxon>
        <taxon>Phytophthora</taxon>
    </lineage>
</organism>
<dbReference type="EMBL" id="QXFV01001153">
    <property type="protein sequence ID" value="KAE9013605.1"/>
    <property type="molecule type" value="Genomic_DNA"/>
</dbReference>
<gene>
    <name evidence="3" type="ORF">PR001_g15372</name>
    <name evidence="4" type="ORF">PR002_g13661</name>
    <name evidence="5" type="ORF">PR003_g14187</name>
</gene>
<dbReference type="EMBL" id="QXFU01000913">
    <property type="protein sequence ID" value="KAE9016431.1"/>
    <property type="molecule type" value="Genomic_DNA"/>
</dbReference>
<name>A0A6A3L6D4_9STRA</name>